<dbReference type="OrthoDB" id="10265389at2759"/>
<feature type="transmembrane region" description="Helical" evidence="1">
    <location>
        <begin position="228"/>
        <end position="248"/>
    </location>
</feature>
<feature type="transmembrane region" description="Helical" evidence="1">
    <location>
        <begin position="451"/>
        <end position="473"/>
    </location>
</feature>
<feature type="transmembrane region" description="Helical" evidence="1">
    <location>
        <begin position="311"/>
        <end position="330"/>
    </location>
</feature>
<keyword evidence="1" id="KW-0472">Membrane</keyword>
<dbReference type="Proteomes" id="UP000625711">
    <property type="component" value="Unassembled WGS sequence"/>
</dbReference>
<evidence type="ECO:0000256" key="1">
    <source>
        <dbReference type="SAM" id="Phobius"/>
    </source>
</evidence>
<proteinExistence type="predicted"/>
<dbReference type="AlphaFoldDB" id="A0A834MB28"/>
<dbReference type="PANTHER" id="PTHR11161">
    <property type="entry name" value="O-ACYLTRANSFERASE"/>
    <property type="match status" value="1"/>
</dbReference>
<feature type="transmembrane region" description="Helical" evidence="1">
    <location>
        <begin position="374"/>
        <end position="395"/>
    </location>
</feature>
<feature type="transmembrane region" description="Helical" evidence="1">
    <location>
        <begin position="522"/>
        <end position="539"/>
    </location>
</feature>
<dbReference type="InterPro" id="IPR052728">
    <property type="entry name" value="O2_lipid_transport_reg"/>
</dbReference>
<protein>
    <recommendedName>
        <fullName evidence="4">Acyltransferase 3 domain-containing protein</fullName>
    </recommendedName>
</protein>
<dbReference type="EMBL" id="JAACXV010013493">
    <property type="protein sequence ID" value="KAF7273315.1"/>
    <property type="molecule type" value="Genomic_DNA"/>
</dbReference>
<organism evidence="2 3">
    <name type="scientific">Rhynchophorus ferrugineus</name>
    <name type="common">Red palm weevil</name>
    <name type="synonym">Curculio ferrugineus</name>
    <dbReference type="NCBI Taxonomy" id="354439"/>
    <lineage>
        <taxon>Eukaryota</taxon>
        <taxon>Metazoa</taxon>
        <taxon>Ecdysozoa</taxon>
        <taxon>Arthropoda</taxon>
        <taxon>Hexapoda</taxon>
        <taxon>Insecta</taxon>
        <taxon>Pterygota</taxon>
        <taxon>Neoptera</taxon>
        <taxon>Endopterygota</taxon>
        <taxon>Coleoptera</taxon>
        <taxon>Polyphaga</taxon>
        <taxon>Cucujiformia</taxon>
        <taxon>Curculionidae</taxon>
        <taxon>Dryophthorinae</taxon>
        <taxon>Rhynchophorus</taxon>
    </lineage>
</organism>
<feature type="transmembrane region" description="Helical" evidence="1">
    <location>
        <begin position="165"/>
        <end position="183"/>
    </location>
</feature>
<evidence type="ECO:0000313" key="3">
    <source>
        <dbReference type="Proteomes" id="UP000625711"/>
    </source>
</evidence>
<feature type="transmembrane region" description="Helical" evidence="1">
    <location>
        <begin position="488"/>
        <end position="507"/>
    </location>
</feature>
<accession>A0A834MB28</accession>
<feature type="transmembrane region" description="Helical" evidence="1">
    <location>
        <begin position="45"/>
        <end position="63"/>
    </location>
</feature>
<feature type="transmembrane region" description="Helical" evidence="1">
    <location>
        <begin position="551"/>
        <end position="574"/>
    </location>
</feature>
<feature type="transmembrane region" description="Helical" evidence="1">
    <location>
        <begin position="586"/>
        <end position="610"/>
    </location>
</feature>
<keyword evidence="1" id="KW-1133">Transmembrane helix</keyword>
<gene>
    <name evidence="2" type="ORF">GWI33_013969</name>
</gene>
<dbReference type="PANTHER" id="PTHR11161:SF72">
    <property type="entry name" value="FI21449P1"/>
    <property type="match status" value="1"/>
</dbReference>
<sequence length="641" mass="75107">MFNELEIAVNIASDFSRFQQFVELKNLVTWYLLDVIRRFRKTMEVFVFIIFVFFEISSCSTVYPDIFHIENYTKCMETRNNSFCMVNVEITLGENKVPVPFQHLDMTYNRSKIHRGVCVPSHLREDLRRFYIDDKLKVELKGFQINGTIINVDCDDKRIFTTLQITTVILFALYLCLVGYATYKDVFDQEESKNSWHRFISLKYNYRALFGRKDPDFQRLLSMQGFRTYHTCLVIACHCILFWATIYIKNPDYMEEISPSLESYFLTSHFMVVVQPFFVISAWIMTNKILELHKRNRCFTLGDIARMFVNRFFRFLPALSVMVFATTNHMSLFCRGPQTLEIFNILNEGCRRHWWMTILHVANMVSFNEMCNPGLWSISIDTQYYVFNMVMLYVILKYKWSFIKTVSGVSTFFYIRNVWMFYSNDFPVLYRIDLEGAKTSVFFNNLALDKAYFGFSVNWGSSLIGVLFGYLYYNRKNCTMIEKWERRLVLVFSTLPIMTVFLGLVQFDKLGAAVVGPLLKPLYGLGIACGIYVMSRGILRGRVASIFENKFVVSLGNFTFCTYVFHFGIVLLKYSRMTELVEIHRITIIASYLIDVVVSFTIGILMTLVVEQPGSQIQKMLLPQNSIGKKQKDSLNKRHDD</sequence>
<name>A0A834MB28_RHYFE</name>
<feature type="transmembrane region" description="Helical" evidence="1">
    <location>
        <begin position="402"/>
        <end position="422"/>
    </location>
</feature>
<comment type="caution">
    <text evidence="2">The sequence shown here is derived from an EMBL/GenBank/DDBJ whole genome shotgun (WGS) entry which is preliminary data.</text>
</comment>
<feature type="transmembrane region" description="Helical" evidence="1">
    <location>
        <begin position="268"/>
        <end position="290"/>
    </location>
</feature>
<evidence type="ECO:0000313" key="2">
    <source>
        <dbReference type="EMBL" id="KAF7273315.1"/>
    </source>
</evidence>
<reference evidence="2" key="1">
    <citation type="submission" date="2020-08" db="EMBL/GenBank/DDBJ databases">
        <title>Genome sequencing and assembly of the red palm weevil Rhynchophorus ferrugineus.</title>
        <authorList>
            <person name="Dias G.B."/>
            <person name="Bergman C.M."/>
            <person name="Manee M."/>
        </authorList>
    </citation>
    <scope>NUCLEOTIDE SEQUENCE</scope>
    <source>
        <strain evidence="2">AA-2017</strain>
        <tissue evidence="2">Whole larva</tissue>
    </source>
</reference>
<keyword evidence="3" id="KW-1185">Reference proteome</keyword>
<evidence type="ECO:0008006" key="4">
    <source>
        <dbReference type="Google" id="ProtNLM"/>
    </source>
</evidence>
<keyword evidence="1" id="KW-0812">Transmembrane</keyword>